<dbReference type="SUPFAM" id="SSF52540">
    <property type="entry name" value="P-loop containing nucleoside triphosphate hydrolases"/>
    <property type="match status" value="1"/>
</dbReference>
<dbReference type="Proteomes" id="UP000731465">
    <property type="component" value="Unassembled WGS sequence"/>
</dbReference>
<evidence type="ECO:0000256" key="6">
    <source>
        <dbReference type="ARBA" id="ARBA00022556"/>
    </source>
</evidence>
<comment type="caution">
    <text evidence="15">The sequence shown here is derived from an EMBL/GenBank/DDBJ whole genome shotgun (WGS) entry which is preliminary data.</text>
</comment>
<dbReference type="Pfam" id="PF02606">
    <property type="entry name" value="LpxK"/>
    <property type="match status" value="1"/>
</dbReference>
<dbReference type="NCBIfam" id="TIGR00682">
    <property type="entry name" value="lpxK"/>
    <property type="match status" value="1"/>
</dbReference>
<keyword evidence="14" id="KW-0812">Transmembrane</keyword>
<name>A0ABS7DDF2_9GAMM</name>
<comment type="pathway">
    <text evidence="2 13">Glycolipid biosynthesis; lipid IV(A) biosynthesis; lipid IV(A) from (3R)-3-hydroxytetradecanoyl-[acyl-carrier-protein] and UDP-N-acetyl-alpha-D-glucosamine: step 6/6.</text>
</comment>
<evidence type="ECO:0000256" key="7">
    <source>
        <dbReference type="ARBA" id="ARBA00022679"/>
    </source>
</evidence>
<evidence type="ECO:0000256" key="8">
    <source>
        <dbReference type="ARBA" id="ARBA00022741"/>
    </source>
</evidence>
<keyword evidence="8 13" id="KW-0547">Nucleotide-binding</keyword>
<evidence type="ECO:0000256" key="5">
    <source>
        <dbReference type="ARBA" id="ARBA00022516"/>
    </source>
</evidence>
<dbReference type="EMBL" id="JAGFNY010000001">
    <property type="protein sequence ID" value="MBW7569298.1"/>
    <property type="molecule type" value="Genomic_DNA"/>
</dbReference>
<keyword evidence="14" id="KW-1133">Transmembrane helix</keyword>
<dbReference type="GO" id="GO:0009029">
    <property type="term" value="F:lipid-A 4'-kinase activity"/>
    <property type="evidence" value="ECO:0007669"/>
    <property type="project" value="UniProtKB-EC"/>
</dbReference>
<keyword evidence="16" id="KW-1185">Reference proteome</keyword>
<evidence type="ECO:0000256" key="11">
    <source>
        <dbReference type="ARBA" id="ARBA00023098"/>
    </source>
</evidence>
<organism evidence="15 16">
    <name type="scientific">Succinivibrio faecicola</name>
    <dbReference type="NCBI Taxonomy" id="2820300"/>
    <lineage>
        <taxon>Bacteria</taxon>
        <taxon>Pseudomonadati</taxon>
        <taxon>Pseudomonadota</taxon>
        <taxon>Gammaproteobacteria</taxon>
        <taxon>Aeromonadales</taxon>
        <taxon>Succinivibrionaceae</taxon>
        <taxon>Succinivibrio</taxon>
    </lineage>
</organism>
<dbReference type="EC" id="2.7.1.130" evidence="3 13"/>
<keyword evidence="11 13" id="KW-0443">Lipid metabolism</keyword>
<dbReference type="PANTHER" id="PTHR42724:SF1">
    <property type="entry name" value="TETRAACYLDISACCHARIDE 4'-KINASE, MITOCHONDRIAL-RELATED"/>
    <property type="match status" value="1"/>
</dbReference>
<evidence type="ECO:0000256" key="4">
    <source>
        <dbReference type="ARBA" id="ARBA00016436"/>
    </source>
</evidence>
<proteinExistence type="inferred from homology"/>
<keyword evidence="6 13" id="KW-0441">Lipid A biosynthesis</keyword>
<keyword evidence="10 13" id="KW-0067">ATP-binding</keyword>
<dbReference type="InterPro" id="IPR003758">
    <property type="entry name" value="LpxK"/>
</dbReference>
<dbReference type="InterPro" id="IPR027417">
    <property type="entry name" value="P-loop_NTPase"/>
</dbReference>
<evidence type="ECO:0000313" key="16">
    <source>
        <dbReference type="Proteomes" id="UP000731465"/>
    </source>
</evidence>
<sequence>MNLINLIWYQKINIRNFLLIIFLFPFSCLFYILSLIRRLLFRFGFKRQFKSKVPLVIIGGVSVGGSGKTPFCIALIKHLSEQGLKVGVLSRGYHSKNTSYPIKVELSTDAKICGDEPLLMKMSSTADTCIFVDPKREGAIRALENEGVDVILSDDGLQHYAMQRDIEIVVLDAKRMLGNGLLLPAGPNREGMWHVKKADFVVVNGKNDTDYHTMILKANQPVSLKNFLDQVSDTEQISKFTDVIAMSGIGNPQRFYNTLKEMNYNIADTLNIADHAVASDRDILLASEKYPVLMTAKDAVKYSHLKECKNLYVVTVNGHIDDEFFESFDRKLFDLLKK</sequence>
<keyword evidence="7 13" id="KW-0808">Transferase</keyword>
<accession>A0ABS7DDF2</accession>
<comment type="similarity">
    <text evidence="13">Belongs to the LpxK family.</text>
</comment>
<evidence type="ECO:0000256" key="3">
    <source>
        <dbReference type="ARBA" id="ARBA00012071"/>
    </source>
</evidence>
<evidence type="ECO:0000313" key="15">
    <source>
        <dbReference type="EMBL" id="MBW7569298.1"/>
    </source>
</evidence>
<evidence type="ECO:0000256" key="13">
    <source>
        <dbReference type="HAMAP-Rule" id="MF_00409"/>
    </source>
</evidence>
<feature type="transmembrane region" description="Helical" evidence="14">
    <location>
        <begin position="12"/>
        <end position="33"/>
    </location>
</feature>
<dbReference type="PANTHER" id="PTHR42724">
    <property type="entry name" value="TETRAACYLDISACCHARIDE 4'-KINASE"/>
    <property type="match status" value="1"/>
</dbReference>
<keyword evidence="5 13" id="KW-0444">Lipid biosynthesis</keyword>
<keyword evidence="14" id="KW-0472">Membrane</keyword>
<evidence type="ECO:0000256" key="12">
    <source>
        <dbReference type="ARBA" id="ARBA00029757"/>
    </source>
</evidence>
<keyword evidence="9 13" id="KW-0418">Kinase</keyword>
<evidence type="ECO:0000256" key="1">
    <source>
        <dbReference type="ARBA" id="ARBA00002274"/>
    </source>
</evidence>
<dbReference type="Gene3D" id="3.40.50.300">
    <property type="entry name" value="P-loop containing nucleotide triphosphate hydrolases"/>
    <property type="match status" value="1"/>
</dbReference>
<feature type="binding site" evidence="13">
    <location>
        <begin position="62"/>
        <end position="69"/>
    </location>
    <ligand>
        <name>ATP</name>
        <dbReference type="ChEBI" id="CHEBI:30616"/>
    </ligand>
</feature>
<dbReference type="RefSeq" id="WP_219935690.1">
    <property type="nucleotide sequence ID" value="NZ_JAGFNY010000001.1"/>
</dbReference>
<dbReference type="HAMAP" id="MF_00409">
    <property type="entry name" value="LpxK"/>
    <property type="match status" value="1"/>
</dbReference>
<evidence type="ECO:0000256" key="14">
    <source>
        <dbReference type="SAM" id="Phobius"/>
    </source>
</evidence>
<evidence type="ECO:0000256" key="10">
    <source>
        <dbReference type="ARBA" id="ARBA00022840"/>
    </source>
</evidence>
<reference evidence="15 16" key="1">
    <citation type="submission" date="2021-03" db="EMBL/GenBank/DDBJ databases">
        <title>Succinivibrio sp. nov. isolated from feces of cow.</title>
        <authorList>
            <person name="Choi J.-Y."/>
        </authorList>
    </citation>
    <scope>NUCLEOTIDE SEQUENCE [LARGE SCALE GENOMIC DNA]</scope>
    <source>
        <strain evidence="15 16">AGMB01872</strain>
    </source>
</reference>
<comment type="catalytic activity">
    <reaction evidence="13">
        <text>a lipid A disaccharide + ATP = a lipid IVA + ADP + H(+)</text>
        <dbReference type="Rhea" id="RHEA:67840"/>
        <dbReference type="ChEBI" id="CHEBI:15378"/>
        <dbReference type="ChEBI" id="CHEBI:30616"/>
        <dbReference type="ChEBI" id="CHEBI:176343"/>
        <dbReference type="ChEBI" id="CHEBI:176425"/>
        <dbReference type="ChEBI" id="CHEBI:456216"/>
        <dbReference type="EC" id="2.7.1.130"/>
    </reaction>
</comment>
<gene>
    <name evidence="13" type="primary">lpxK</name>
    <name evidence="15" type="ORF">J5V48_00105</name>
</gene>
<evidence type="ECO:0000256" key="2">
    <source>
        <dbReference type="ARBA" id="ARBA00004870"/>
    </source>
</evidence>
<protein>
    <recommendedName>
        <fullName evidence="4 13">Tetraacyldisaccharide 4'-kinase</fullName>
        <ecNumber evidence="3 13">2.7.1.130</ecNumber>
    </recommendedName>
    <alternativeName>
        <fullName evidence="12 13">Lipid A 4'-kinase</fullName>
    </alternativeName>
</protein>
<comment type="function">
    <text evidence="1 13">Transfers the gamma-phosphate of ATP to the 4'-position of a tetraacyldisaccharide 1-phosphate intermediate (termed DS-1-P) to form tetraacyldisaccharide 1,4'-bis-phosphate (lipid IVA).</text>
</comment>
<evidence type="ECO:0000256" key="9">
    <source>
        <dbReference type="ARBA" id="ARBA00022777"/>
    </source>
</evidence>